<dbReference type="GO" id="GO:0051997">
    <property type="term" value="F:2-oxo-4-hydroxy-4-carboxy-5-ureidoimidazoline decarboxylase activity"/>
    <property type="evidence" value="ECO:0007669"/>
    <property type="project" value="UniProtKB-EC"/>
</dbReference>
<evidence type="ECO:0000256" key="4">
    <source>
        <dbReference type="ARBA" id="ARBA00022631"/>
    </source>
</evidence>
<dbReference type="RefSeq" id="WP_382396632.1">
    <property type="nucleotide sequence ID" value="NZ_JBHTCQ010000005.1"/>
</dbReference>
<evidence type="ECO:0000256" key="7">
    <source>
        <dbReference type="SAM" id="MobiDB-lite"/>
    </source>
</evidence>
<evidence type="ECO:0000313" key="9">
    <source>
        <dbReference type="EMBL" id="MFC7407102.1"/>
    </source>
</evidence>
<dbReference type="PANTHER" id="PTHR43466:SF1">
    <property type="entry name" value="2-OXO-4-HYDROXY-4-CARBOXY-5-UREIDOIMIDAZOLINE DECARBOXYLASE-RELATED"/>
    <property type="match status" value="1"/>
</dbReference>
<dbReference type="NCBIfam" id="NF010372">
    <property type="entry name" value="PRK13798.1"/>
    <property type="match status" value="1"/>
</dbReference>
<evidence type="ECO:0000256" key="6">
    <source>
        <dbReference type="ARBA" id="ARBA00023239"/>
    </source>
</evidence>
<dbReference type="EMBL" id="JBHTCQ010000005">
    <property type="protein sequence ID" value="MFC7407102.1"/>
    <property type="molecule type" value="Genomic_DNA"/>
</dbReference>
<gene>
    <name evidence="9" type="primary">uraD</name>
    <name evidence="9" type="ORF">ACFQQL_18440</name>
</gene>
<dbReference type="Pfam" id="PF09349">
    <property type="entry name" value="OHCU_decarbox"/>
    <property type="match status" value="1"/>
</dbReference>
<dbReference type="Proteomes" id="UP001596455">
    <property type="component" value="Unassembled WGS sequence"/>
</dbReference>
<keyword evidence="6 9" id="KW-0456">Lyase</keyword>
<dbReference type="InterPro" id="IPR036778">
    <property type="entry name" value="OHCU_decarboxylase_sf"/>
</dbReference>
<reference evidence="10" key="1">
    <citation type="journal article" date="2019" name="Int. J. Syst. Evol. Microbiol.">
        <title>The Global Catalogue of Microorganisms (GCM) 10K type strain sequencing project: providing services to taxonomists for standard genome sequencing and annotation.</title>
        <authorList>
            <consortium name="The Broad Institute Genomics Platform"/>
            <consortium name="The Broad Institute Genome Sequencing Center for Infectious Disease"/>
            <person name="Wu L."/>
            <person name="Ma J."/>
        </authorList>
    </citation>
    <scope>NUCLEOTIDE SEQUENCE [LARGE SCALE GENOMIC DNA]</scope>
    <source>
        <strain evidence="10">JCM 1490</strain>
    </source>
</reference>
<organism evidence="9 10">
    <name type="scientific">Georgenia alba</name>
    <dbReference type="NCBI Taxonomy" id="2233858"/>
    <lineage>
        <taxon>Bacteria</taxon>
        <taxon>Bacillati</taxon>
        <taxon>Actinomycetota</taxon>
        <taxon>Actinomycetes</taxon>
        <taxon>Micrococcales</taxon>
        <taxon>Bogoriellaceae</taxon>
        <taxon>Georgenia</taxon>
    </lineage>
</organism>
<evidence type="ECO:0000256" key="5">
    <source>
        <dbReference type="ARBA" id="ARBA00022793"/>
    </source>
</evidence>
<comment type="caution">
    <text evidence="9">The sequence shown here is derived from an EMBL/GenBank/DDBJ whole genome shotgun (WGS) entry which is preliminary data.</text>
</comment>
<feature type="region of interest" description="Disordered" evidence="7">
    <location>
        <begin position="71"/>
        <end position="95"/>
    </location>
</feature>
<dbReference type="InterPro" id="IPR017595">
    <property type="entry name" value="OHCU_decarboxylase-2"/>
</dbReference>
<dbReference type="NCBIfam" id="TIGR03180">
    <property type="entry name" value="UraD_2"/>
    <property type="match status" value="1"/>
</dbReference>
<proteinExistence type="predicted"/>
<dbReference type="InterPro" id="IPR018020">
    <property type="entry name" value="OHCU_decarboxylase"/>
</dbReference>
<evidence type="ECO:0000256" key="2">
    <source>
        <dbReference type="ARBA" id="ARBA00004754"/>
    </source>
</evidence>
<dbReference type="EC" id="4.1.1.97" evidence="3"/>
<evidence type="ECO:0000256" key="1">
    <source>
        <dbReference type="ARBA" id="ARBA00001163"/>
    </source>
</evidence>
<protein>
    <recommendedName>
        <fullName evidence="3">2-oxo-4-hydroxy-4-carboxy-5-ureidoimidazoline decarboxylase</fullName>
        <ecNumber evidence="3">4.1.1.97</ecNumber>
    </recommendedName>
</protein>
<dbReference type="Gene3D" id="1.10.3330.10">
    <property type="entry name" value="Oxo-4-hydroxy-4-carboxy-5-ureidoimidazoline decarboxylase"/>
    <property type="match status" value="1"/>
</dbReference>
<keyword evidence="10" id="KW-1185">Reference proteome</keyword>
<sequence length="165" mass="17801">MTPQLALFNEADDAAARTLLLRCVDVPRWAAEVSAGRPYADVEKVLTAARTAAPGWTDAELAAALAHHPRIGERPAGDDAGAAHSRREQAGVGTDAETARRLLDGNRAYEDRFGHVFLIRAAGRSAAEILAALEERLGNDPVTERSITAEQLREIAVLRLQKELT</sequence>
<dbReference type="SUPFAM" id="SSF158694">
    <property type="entry name" value="UraD-Like"/>
    <property type="match status" value="1"/>
</dbReference>
<accession>A0ABW2QED3</accession>
<feature type="domain" description="Oxo-4-hydroxy-4-carboxy-5-ureidoimidazoline decarboxylase" evidence="8">
    <location>
        <begin position="9"/>
        <end position="161"/>
    </location>
</feature>
<keyword evidence="5" id="KW-0210">Decarboxylase</keyword>
<keyword evidence="4" id="KW-0659">Purine metabolism</keyword>
<comment type="catalytic activity">
    <reaction evidence="1">
        <text>5-hydroxy-2-oxo-4-ureido-2,5-dihydro-1H-imidazole-5-carboxylate + H(+) = (S)-allantoin + CO2</text>
        <dbReference type="Rhea" id="RHEA:26301"/>
        <dbReference type="ChEBI" id="CHEBI:15378"/>
        <dbReference type="ChEBI" id="CHEBI:15678"/>
        <dbReference type="ChEBI" id="CHEBI:16526"/>
        <dbReference type="ChEBI" id="CHEBI:58639"/>
        <dbReference type="EC" id="4.1.1.97"/>
    </reaction>
</comment>
<evidence type="ECO:0000313" key="10">
    <source>
        <dbReference type="Proteomes" id="UP001596455"/>
    </source>
</evidence>
<name>A0ABW2QED3_9MICO</name>
<comment type="pathway">
    <text evidence="2">Purine metabolism; urate degradation; (S)-allantoin from urate: step 3/3.</text>
</comment>
<evidence type="ECO:0000259" key="8">
    <source>
        <dbReference type="Pfam" id="PF09349"/>
    </source>
</evidence>
<evidence type="ECO:0000256" key="3">
    <source>
        <dbReference type="ARBA" id="ARBA00012257"/>
    </source>
</evidence>
<dbReference type="PANTHER" id="PTHR43466">
    <property type="entry name" value="2-OXO-4-HYDROXY-4-CARBOXY-5-UREIDOIMIDAZOLINE DECARBOXYLASE-RELATED"/>
    <property type="match status" value="1"/>
</dbReference>